<proteinExistence type="predicted"/>
<organism evidence="1 2">
    <name type="scientific">Salinimonas iocasae</name>
    <dbReference type="NCBI Taxonomy" id="2572577"/>
    <lineage>
        <taxon>Bacteria</taxon>
        <taxon>Pseudomonadati</taxon>
        <taxon>Pseudomonadota</taxon>
        <taxon>Gammaproteobacteria</taxon>
        <taxon>Alteromonadales</taxon>
        <taxon>Alteromonadaceae</taxon>
        <taxon>Alteromonas/Salinimonas group</taxon>
        <taxon>Salinimonas</taxon>
    </lineage>
</organism>
<dbReference type="OrthoDB" id="5363652at2"/>
<evidence type="ECO:0000313" key="1">
    <source>
        <dbReference type="EMBL" id="QCZ95557.1"/>
    </source>
</evidence>
<dbReference type="RefSeq" id="WP_139758243.1">
    <property type="nucleotide sequence ID" value="NZ_CP039853.1"/>
</dbReference>
<name>A0A5B7YIT9_9ALTE</name>
<dbReference type="Proteomes" id="UP000304912">
    <property type="component" value="Plasmid plas12"/>
</dbReference>
<accession>A0A5B7YIT9</accession>
<dbReference type="EMBL" id="CP039853">
    <property type="protein sequence ID" value="QCZ95557.1"/>
    <property type="molecule type" value="Genomic_DNA"/>
</dbReference>
<dbReference type="AlphaFoldDB" id="A0A5B7YIT9"/>
<dbReference type="InterPro" id="IPR011664">
    <property type="entry name" value="Abi_system_AbiD/AbiF-like"/>
</dbReference>
<dbReference type="Pfam" id="PF07751">
    <property type="entry name" value="Abi_2"/>
    <property type="match status" value="1"/>
</dbReference>
<reference evidence="1 2" key="1">
    <citation type="submission" date="2019-04" db="EMBL/GenBank/DDBJ databases">
        <title>Salinimonas iocasae sp. nov., a halophilic bacterium isolated from the outer tube casing of tubeworms in Okinawa Trough.</title>
        <authorList>
            <person name="Zhang H."/>
            <person name="Wang H."/>
            <person name="Li C."/>
        </authorList>
    </citation>
    <scope>NUCLEOTIDE SEQUENCE [LARGE SCALE GENOMIC DNA]</scope>
    <source>
        <strain evidence="1 2">KX18D6</strain>
        <plasmid evidence="1 2">plas12</plasmid>
    </source>
</reference>
<keyword evidence="2" id="KW-1185">Reference proteome</keyword>
<dbReference type="PIRSF" id="PIRSF034934">
    <property type="entry name" value="AbiF_AbiD"/>
    <property type="match status" value="1"/>
</dbReference>
<gene>
    <name evidence="1" type="ORF">FBQ74_18730</name>
</gene>
<geneLocation type="plasmid" evidence="1 2">
    <name>plas12</name>
</geneLocation>
<dbReference type="KEGG" id="salk:FBQ74_18730"/>
<protein>
    <submittedName>
        <fullName evidence="1">Abi family protein</fullName>
    </submittedName>
</protein>
<sequence length="299" mass="35343">MDFRKSPTTFEEQLSKLESRGLIISDRASAKHYLSHINYYRFGVYAWYFLENKQNHTFYEGTRFEDVLQTYVFDRELRILILEAVERIEVSLRTSWAYNFSHINGPHGHLNPRNFNFGKGKTHLQFLSTLLSELNRTKESYIKEQMQKYNEATPAIWICCEVMSFGSLSKAFSSTRNLEILKLISQEYNLNHEVLKSFLHHLTVVRNICAHHSRLWNRNLQFQLKIPTNGDRSFIKAFTKCDKNKLYNTLVMLSYLLRKVSPDTSWAERLKGLVSEYPAIDPSHIGFPKQYNDFDFWNN</sequence>
<dbReference type="InterPro" id="IPR017034">
    <property type="entry name" value="Abi_system_AbiD/AbiF"/>
</dbReference>
<evidence type="ECO:0000313" key="2">
    <source>
        <dbReference type="Proteomes" id="UP000304912"/>
    </source>
</evidence>
<keyword evidence="1" id="KW-0614">Plasmid</keyword>